<dbReference type="Proteomes" id="UP000094652">
    <property type="component" value="Chromosome"/>
</dbReference>
<gene>
    <name evidence="2" type="ORF">BGI42_12145</name>
</gene>
<dbReference type="Gene3D" id="6.10.320.10">
    <property type="match status" value="1"/>
</dbReference>
<dbReference type="KEGG" id="ctae:BGI42_12145"/>
<dbReference type="NCBIfam" id="NF038048">
    <property type="entry name" value="DIP1984_fam"/>
    <property type="match status" value="1"/>
</dbReference>
<accession>A0A1D7XMU3</accession>
<dbReference type="OrthoDB" id="3730241at2"/>
<reference evidence="3" key="1">
    <citation type="submission" date="2016-09" db="EMBL/GenBank/DDBJ databases">
        <title>Genomics of Clostridium taeniosporum, an organism which forms endospores with ribbon-like appendages.</title>
        <authorList>
            <person name="Walker J.R."/>
        </authorList>
    </citation>
    <scope>NUCLEOTIDE SEQUENCE [LARGE SCALE GENOMIC DNA]</scope>
    <source>
        <strain evidence="3">1/k</strain>
    </source>
</reference>
<organism evidence="2 3">
    <name type="scientific">Clostridium taeniosporum</name>
    <dbReference type="NCBI Taxonomy" id="394958"/>
    <lineage>
        <taxon>Bacteria</taxon>
        <taxon>Bacillati</taxon>
        <taxon>Bacillota</taxon>
        <taxon>Clostridia</taxon>
        <taxon>Eubacteriales</taxon>
        <taxon>Clostridiaceae</taxon>
        <taxon>Clostridium</taxon>
    </lineage>
</organism>
<evidence type="ECO:0008006" key="4">
    <source>
        <dbReference type="Google" id="ProtNLM"/>
    </source>
</evidence>
<dbReference type="CDD" id="cd12208">
    <property type="entry name" value="DIP1984-like"/>
    <property type="match status" value="1"/>
</dbReference>
<dbReference type="AlphaFoldDB" id="A0A1D7XMU3"/>
<feature type="coiled-coil region" evidence="1">
    <location>
        <begin position="3"/>
        <end position="64"/>
    </location>
</feature>
<dbReference type="STRING" id="394958.BGI42_12145"/>
<dbReference type="Pfam" id="PF20935">
    <property type="entry name" value="DUF6847"/>
    <property type="match status" value="1"/>
</dbReference>
<keyword evidence="1" id="KW-0175">Coiled coil</keyword>
<name>A0A1D7XMU3_9CLOT</name>
<dbReference type="EMBL" id="CP017253">
    <property type="protein sequence ID" value="AOR24439.1"/>
    <property type="molecule type" value="Genomic_DNA"/>
</dbReference>
<keyword evidence="3" id="KW-1185">Reference proteome</keyword>
<dbReference type="RefSeq" id="WP_069680567.1">
    <property type="nucleotide sequence ID" value="NZ_CP017253.2"/>
</dbReference>
<protein>
    <recommendedName>
        <fullName evidence="4">Septicolysin</fullName>
    </recommendedName>
</protein>
<dbReference type="InterPro" id="IPR047741">
    <property type="entry name" value="DIP1984-like"/>
</dbReference>
<evidence type="ECO:0000313" key="2">
    <source>
        <dbReference type="EMBL" id="AOR24439.1"/>
    </source>
</evidence>
<sequence length="151" mass="17178">MKLAEALNLRADLQKRIASLKERLIRNAKVQEGDAPSEDPIMLLKELDNNIVELEKLIKVINKTNSITYVENESIADIIARRDVIGLKLSILRTFVNTASEKIDRYSNKEIKILSTVDVAEKQAEVDSLSKEYRIIDTKLQGLNWTIDVVE</sequence>
<proteinExistence type="predicted"/>
<evidence type="ECO:0000313" key="3">
    <source>
        <dbReference type="Proteomes" id="UP000094652"/>
    </source>
</evidence>
<evidence type="ECO:0000256" key="1">
    <source>
        <dbReference type="SAM" id="Coils"/>
    </source>
</evidence>